<sequence>MAIIPADNLQQGIALLEDSVVMLQGIEISRHALGHQHIDKAAAQLGRPLDDVQIFRRKHHAGHMTHQLAQAGDSLSAYIDQLFLLLIAI</sequence>
<gene>
    <name evidence="1" type="ORF">SDC9_118427</name>
</gene>
<proteinExistence type="predicted"/>
<comment type="caution">
    <text evidence="1">The sequence shown here is derived from an EMBL/GenBank/DDBJ whole genome shotgun (WGS) entry which is preliminary data.</text>
</comment>
<organism evidence="1">
    <name type="scientific">bioreactor metagenome</name>
    <dbReference type="NCBI Taxonomy" id="1076179"/>
    <lineage>
        <taxon>unclassified sequences</taxon>
        <taxon>metagenomes</taxon>
        <taxon>ecological metagenomes</taxon>
    </lineage>
</organism>
<dbReference type="AlphaFoldDB" id="A0A645C1G7"/>
<accession>A0A645C1G7</accession>
<reference evidence="1" key="1">
    <citation type="submission" date="2019-08" db="EMBL/GenBank/DDBJ databases">
        <authorList>
            <person name="Kucharzyk K."/>
            <person name="Murdoch R.W."/>
            <person name="Higgins S."/>
            <person name="Loffler F."/>
        </authorList>
    </citation>
    <scope>NUCLEOTIDE SEQUENCE</scope>
</reference>
<dbReference type="EMBL" id="VSSQ01024128">
    <property type="protein sequence ID" value="MPM71462.1"/>
    <property type="molecule type" value="Genomic_DNA"/>
</dbReference>
<name>A0A645C1G7_9ZZZZ</name>
<evidence type="ECO:0000313" key="1">
    <source>
        <dbReference type="EMBL" id="MPM71462.1"/>
    </source>
</evidence>
<protein>
    <submittedName>
        <fullName evidence="1">Uncharacterized protein</fullName>
    </submittedName>
</protein>